<dbReference type="Pfam" id="PF01904">
    <property type="entry name" value="DUF72"/>
    <property type="match status" value="1"/>
</dbReference>
<proteinExistence type="predicted"/>
<dbReference type="SUPFAM" id="SSF117396">
    <property type="entry name" value="TM1631-like"/>
    <property type="match status" value="1"/>
</dbReference>
<organism evidence="1 2">
    <name type="scientific">Gordonia rubripertincta</name>
    <name type="common">Rhodococcus corallinus</name>
    <dbReference type="NCBI Taxonomy" id="36822"/>
    <lineage>
        <taxon>Bacteria</taxon>
        <taxon>Bacillati</taxon>
        <taxon>Actinomycetota</taxon>
        <taxon>Actinomycetes</taxon>
        <taxon>Mycobacteriales</taxon>
        <taxon>Gordoniaceae</taxon>
        <taxon>Gordonia</taxon>
    </lineage>
</organism>
<evidence type="ECO:0000313" key="1">
    <source>
        <dbReference type="EMBL" id="MBM7280553.1"/>
    </source>
</evidence>
<dbReference type="Proteomes" id="UP001195196">
    <property type="component" value="Unassembled WGS sequence"/>
</dbReference>
<evidence type="ECO:0000313" key="2">
    <source>
        <dbReference type="Proteomes" id="UP001195196"/>
    </source>
</evidence>
<accession>A0AAW4GA56</accession>
<dbReference type="PANTHER" id="PTHR30348:SF4">
    <property type="entry name" value="DUF72 DOMAIN-CONTAINING PROTEIN"/>
    <property type="match status" value="1"/>
</dbReference>
<dbReference type="AlphaFoldDB" id="A0AAW4GA56"/>
<dbReference type="EMBL" id="JAFFGU010000025">
    <property type="protein sequence ID" value="MBM7280553.1"/>
    <property type="molecule type" value="Genomic_DNA"/>
</dbReference>
<comment type="caution">
    <text evidence="1">The sequence shown here is derived from an EMBL/GenBank/DDBJ whole genome shotgun (WGS) entry which is preliminary data.</text>
</comment>
<sequence length="254" mass="29402">MLHIGTSGWQYKDWRGAFYPEKIPQREWLDYYSKRFTTAEVNDTFYRLPEKTVFENWAATVPAHFRMATKMSRYLTHVKRLKEPAEPVERFLDRAAGLGTKLGPVLLQLPPNSQAQPDSLDATLKLFPDTVQVAVEPRHESWWTDEVRDVLERHNAALCWADRKSRSLTPLWRTAGFGYLRLHDGTAKRPMSYGTRAIDSWLRRLWDMFDDGCDVYVYFNNDPGCAAIDNARNMIRRARTLGMPVATIDDASVE</sequence>
<protein>
    <submittedName>
        <fullName evidence="1">DUF72 domain-containing protein</fullName>
    </submittedName>
</protein>
<dbReference type="InterPro" id="IPR002763">
    <property type="entry name" value="DUF72"/>
</dbReference>
<dbReference type="PANTHER" id="PTHR30348">
    <property type="entry name" value="UNCHARACTERIZED PROTEIN YECE"/>
    <property type="match status" value="1"/>
</dbReference>
<dbReference type="RefSeq" id="WP_204719027.1">
    <property type="nucleotide sequence ID" value="NZ_JAFFGU010000025.1"/>
</dbReference>
<gene>
    <name evidence="1" type="ORF">JTZ10_22680</name>
</gene>
<dbReference type="InterPro" id="IPR036520">
    <property type="entry name" value="UPF0759_sf"/>
</dbReference>
<reference evidence="1" key="1">
    <citation type="submission" date="2021-02" db="EMBL/GenBank/DDBJ databases">
        <title>Taxonomy, biology and ecology of Rhodococcus bacteria occurring in California pistachio and other woody hosts as revealed by genome sequence analyses.</title>
        <authorList>
            <person name="Riely B."/>
            <person name="Gai Y."/>
        </authorList>
    </citation>
    <scope>NUCLEOTIDE SEQUENCE</scope>
    <source>
        <strain evidence="1">BP-295</strain>
    </source>
</reference>
<dbReference type="Gene3D" id="3.20.20.410">
    <property type="entry name" value="Protein of unknown function UPF0759"/>
    <property type="match status" value="1"/>
</dbReference>
<name>A0AAW4GA56_GORRU</name>